<feature type="region of interest" description="Disordered" evidence="9">
    <location>
        <begin position="653"/>
        <end position="674"/>
    </location>
</feature>
<dbReference type="OrthoDB" id="19742at2759"/>
<dbReference type="AlphaFoldDB" id="A0A8H7RGF6"/>
<evidence type="ECO:0000256" key="9">
    <source>
        <dbReference type="SAM" id="MobiDB-lite"/>
    </source>
</evidence>
<evidence type="ECO:0000256" key="1">
    <source>
        <dbReference type="ARBA" id="ARBA00004123"/>
    </source>
</evidence>
<dbReference type="Gene3D" id="1.10.1900.10">
    <property type="entry name" value="c-terminal domain of poly(a) binding protein"/>
    <property type="match status" value="1"/>
</dbReference>
<accession>A0A8H7RGF6</accession>
<feature type="domain" description="Tyrosine specific protein phosphatases" evidence="10">
    <location>
        <begin position="943"/>
        <end position="1001"/>
    </location>
</feature>
<dbReference type="InterPro" id="IPR003954">
    <property type="entry name" value="RRM_euk-type"/>
</dbReference>
<dbReference type="SMART" id="SM00361">
    <property type="entry name" value="RRM_1"/>
    <property type="match status" value="4"/>
</dbReference>
<dbReference type="GO" id="GO:0003723">
    <property type="term" value="F:RNA binding"/>
    <property type="evidence" value="ECO:0007669"/>
    <property type="project" value="UniProtKB-UniRule"/>
</dbReference>
<comment type="subcellular location">
    <subcellularLocation>
        <location evidence="2">Cytoplasm</location>
    </subcellularLocation>
    <subcellularLocation>
        <location evidence="1">Nucleus</location>
    </subcellularLocation>
</comment>
<evidence type="ECO:0000259" key="10">
    <source>
        <dbReference type="PROSITE" id="PS50056"/>
    </source>
</evidence>
<dbReference type="Pfam" id="PF00076">
    <property type="entry name" value="RRM_1"/>
    <property type="match status" value="4"/>
</dbReference>
<dbReference type="InterPro" id="IPR002004">
    <property type="entry name" value="PABP_HYD_C"/>
</dbReference>
<dbReference type="InterPro" id="IPR000387">
    <property type="entry name" value="Tyr_Pase_dom"/>
</dbReference>
<protein>
    <recommendedName>
        <fullName evidence="15">Polyadenylate-binding protein</fullName>
    </recommendedName>
</protein>
<evidence type="ECO:0000256" key="7">
    <source>
        <dbReference type="ARBA" id="ARBA00023242"/>
    </source>
</evidence>
<evidence type="ECO:0000313" key="14">
    <source>
        <dbReference type="Proteomes" id="UP000603453"/>
    </source>
</evidence>
<dbReference type="SUPFAM" id="SSF63570">
    <property type="entry name" value="PABC (PABP) domain"/>
    <property type="match status" value="1"/>
</dbReference>
<evidence type="ECO:0000256" key="5">
    <source>
        <dbReference type="ARBA" id="ARBA00022737"/>
    </source>
</evidence>
<dbReference type="CDD" id="cd12381">
    <property type="entry name" value="RRM4_I_PABPs"/>
    <property type="match status" value="1"/>
</dbReference>
<feature type="domain" description="PABC" evidence="12">
    <location>
        <begin position="693"/>
        <end position="770"/>
    </location>
</feature>
<evidence type="ECO:0000256" key="3">
    <source>
        <dbReference type="ARBA" id="ARBA00008557"/>
    </source>
</evidence>
<evidence type="ECO:0000256" key="8">
    <source>
        <dbReference type="PROSITE-ProRule" id="PRU00176"/>
    </source>
</evidence>
<feature type="compositionally biased region" description="Low complexity" evidence="9">
    <location>
        <begin position="659"/>
        <end position="674"/>
    </location>
</feature>
<feature type="compositionally biased region" description="Polar residues" evidence="9">
    <location>
        <begin position="57"/>
        <end position="66"/>
    </location>
</feature>
<keyword evidence="14" id="KW-1185">Reference proteome</keyword>
<dbReference type="Gene3D" id="3.30.70.330">
    <property type="match status" value="4"/>
</dbReference>
<dbReference type="PANTHER" id="PTHR24012">
    <property type="entry name" value="RNA BINDING PROTEIN"/>
    <property type="match status" value="1"/>
</dbReference>
<name>A0A8H7RGF6_9FUNG</name>
<dbReference type="SMART" id="SM00517">
    <property type="entry name" value="PolyA"/>
    <property type="match status" value="1"/>
</dbReference>
<keyword evidence="6 8" id="KW-0694">RNA-binding</keyword>
<evidence type="ECO:0000256" key="2">
    <source>
        <dbReference type="ARBA" id="ARBA00004496"/>
    </source>
</evidence>
<feature type="compositionally biased region" description="Low complexity" evidence="9">
    <location>
        <begin position="141"/>
        <end position="150"/>
    </location>
</feature>
<keyword evidence="5" id="KW-0677">Repeat</keyword>
<evidence type="ECO:0000313" key="13">
    <source>
        <dbReference type="EMBL" id="KAG2210527.1"/>
    </source>
</evidence>
<evidence type="ECO:0000256" key="6">
    <source>
        <dbReference type="ARBA" id="ARBA00022884"/>
    </source>
</evidence>
<feature type="compositionally biased region" description="Polar residues" evidence="9">
    <location>
        <begin position="206"/>
        <end position="217"/>
    </location>
</feature>
<organism evidence="13 14">
    <name type="scientific">Mucor saturninus</name>
    <dbReference type="NCBI Taxonomy" id="64648"/>
    <lineage>
        <taxon>Eukaryota</taxon>
        <taxon>Fungi</taxon>
        <taxon>Fungi incertae sedis</taxon>
        <taxon>Mucoromycota</taxon>
        <taxon>Mucoromycotina</taxon>
        <taxon>Mucoromycetes</taxon>
        <taxon>Mucorales</taxon>
        <taxon>Mucorineae</taxon>
        <taxon>Mucoraceae</taxon>
        <taxon>Mucor</taxon>
    </lineage>
</organism>
<dbReference type="SMART" id="SM00360">
    <property type="entry name" value="RRM"/>
    <property type="match status" value="4"/>
</dbReference>
<reference evidence="13" key="1">
    <citation type="submission" date="2020-12" db="EMBL/GenBank/DDBJ databases">
        <title>Metabolic potential, ecology and presence of endohyphal bacteria is reflected in genomic diversity of Mucoromycotina.</title>
        <authorList>
            <person name="Muszewska A."/>
            <person name="Okrasinska A."/>
            <person name="Steczkiewicz K."/>
            <person name="Drgas O."/>
            <person name="Orlowska M."/>
            <person name="Perlinska-Lenart U."/>
            <person name="Aleksandrzak-Piekarczyk T."/>
            <person name="Szatraj K."/>
            <person name="Zielenkiewicz U."/>
            <person name="Pilsyk S."/>
            <person name="Malc E."/>
            <person name="Mieczkowski P."/>
            <person name="Kruszewska J.S."/>
            <person name="Biernat P."/>
            <person name="Pawlowska J."/>
        </authorList>
    </citation>
    <scope>NUCLEOTIDE SEQUENCE</scope>
    <source>
        <strain evidence="13">WA0000017839</strain>
    </source>
</reference>
<dbReference type="EMBL" id="JAEPRD010000011">
    <property type="protein sequence ID" value="KAG2210527.1"/>
    <property type="molecule type" value="Genomic_DNA"/>
</dbReference>
<keyword evidence="4" id="KW-0963">Cytoplasm</keyword>
<dbReference type="SUPFAM" id="SSF52799">
    <property type="entry name" value="(Phosphotyrosine protein) phosphatases II"/>
    <property type="match status" value="1"/>
</dbReference>
<dbReference type="Gene3D" id="3.90.190.10">
    <property type="entry name" value="Protein tyrosine phosphatase superfamily"/>
    <property type="match status" value="1"/>
</dbReference>
<dbReference type="FunFam" id="3.30.70.330:FF:000651">
    <property type="entry name" value="Poly(A) binding protein cytoplasmic 1 like"/>
    <property type="match status" value="1"/>
</dbReference>
<dbReference type="InterPro" id="IPR036053">
    <property type="entry name" value="PABP-dom"/>
</dbReference>
<keyword evidence="7" id="KW-0539">Nucleus</keyword>
<dbReference type="InterPro" id="IPR000504">
    <property type="entry name" value="RRM_dom"/>
</dbReference>
<dbReference type="InterPro" id="IPR035979">
    <property type="entry name" value="RBD_domain_sf"/>
</dbReference>
<dbReference type="Proteomes" id="UP000603453">
    <property type="component" value="Unassembled WGS sequence"/>
</dbReference>
<evidence type="ECO:0000256" key="4">
    <source>
        <dbReference type="ARBA" id="ARBA00022490"/>
    </source>
</evidence>
<feature type="domain" description="RRM" evidence="11">
    <location>
        <begin position="378"/>
        <end position="454"/>
    </location>
</feature>
<feature type="compositionally biased region" description="Basic residues" evidence="9">
    <location>
        <begin position="75"/>
        <end position="87"/>
    </location>
</feature>
<dbReference type="PROSITE" id="PS50056">
    <property type="entry name" value="TYR_PHOSPHATASE_2"/>
    <property type="match status" value="1"/>
</dbReference>
<feature type="region of interest" description="Disordered" evidence="9">
    <location>
        <begin position="57"/>
        <end position="217"/>
    </location>
</feature>
<evidence type="ECO:0008006" key="15">
    <source>
        <dbReference type="Google" id="ProtNLM"/>
    </source>
</evidence>
<dbReference type="Pfam" id="PF00782">
    <property type="entry name" value="DSPc"/>
    <property type="match status" value="1"/>
</dbReference>
<dbReference type="SUPFAM" id="SSF54928">
    <property type="entry name" value="RNA-binding domain, RBD"/>
    <property type="match status" value="2"/>
</dbReference>
<dbReference type="InterPro" id="IPR003595">
    <property type="entry name" value="Tyr_Pase_cat"/>
</dbReference>
<dbReference type="GO" id="GO:0005634">
    <property type="term" value="C:nucleus"/>
    <property type="evidence" value="ECO:0007669"/>
    <property type="project" value="UniProtKB-SubCell"/>
</dbReference>
<dbReference type="Pfam" id="PF00658">
    <property type="entry name" value="MLLE"/>
    <property type="match status" value="1"/>
</dbReference>
<gene>
    <name evidence="13" type="ORF">INT47_002469</name>
</gene>
<dbReference type="CDD" id="cd12380">
    <property type="entry name" value="RRM3_I_PABPs"/>
    <property type="match status" value="1"/>
</dbReference>
<feature type="domain" description="RRM" evidence="11">
    <location>
        <begin position="293"/>
        <end position="368"/>
    </location>
</feature>
<comment type="similarity">
    <text evidence="3">Belongs to the polyadenylate-binding protein type-1 family.</text>
</comment>
<feature type="domain" description="RRM" evidence="11">
    <location>
        <begin position="469"/>
        <end position="546"/>
    </location>
</feature>
<dbReference type="PROSITE" id="PS50102">
    <property type="entry name" value="RRM"/>
    <property type="match status" value="4"/>
</dbReference>
<sequence>MASTKKNNYAFEIRFVDDNIVQVFDIAAKRQKEGTGLPVEYNQDEVLKGQLRYSKLVGSTPSAPDTNNEEYHHQVTTKRSKNRRSIQRHTFFMMGGGGGDDSINETYSNNSSEDHRSAVTQTCVSPPPKEVSETSQPNSPRPLQISSLSPPSSPLLPSPSLQSYSPPLSPVPLSPISRTHSLQPPPQVKHSLSIAQRKRTREESMPYTTNNAPSMNQISPIVPQQQYYTEDYTSMTMIDSHEDSSKRKMTDSSLGPRGLTIEQQNEIAAIQSQAASQSMQNTAERFSVSKGETALYVGELAPNVNDDILKQHFTKAKSVHVCRDHVSGKSLGYAYVNFIRPEDCLEALEKMNYSSINGRPCRLMLSERDPSRRMNGNGNIFVKNLPATVDDKSFHDTFSQWGNVLSCKVIKNPGATKCYGYVNYDSIGAAERAIELVNGRVLFGKEIQVGHQIPKAERQVEDQAKQRFTNLYVKNIALDVTEDELRDLFGAFGRVSSLLIQRDEYNNSKGFGFVNFESAEDAERAVNQLHDSEYYGKKLFVSRAQKKSEREDELRRQHDRVEKPAKYGGVNLYVKNLADDVTDDVLRQEFAKYGQITSAKVMKDDATNVSKGFGFVCFASPEDATEAVLKMNGHTISSKEIYVALAQRKEDRRTYLETQQQRSPSPQPVSQPISPVATIRQQLQPTEKVSAIPSQLTVEALEAFSPETQRQMLGERVYSLVSDLYPQEAGKLTGMLLEMDKAHLVQLINHPKQLEETSKEAIAVLREHLNQQFFTSQDIEQHLKVLEQAPPILKEPKTSLSHPINISWIIPPDVLNYLSQTDFPSDLDLYDFLNESIREQYLLPLLPAQPMRRKGNLCLSSCPGKKVRLSGPVKGRAAINRDLDLDFKRMKGFGITMLVCCLDDTEMDFLGAAWPTYEVAARAQGLQIIRLPMVEGGCPQTLSEVRDAVIRVNAEIYKGNNVLVHCRGGVGRAGLFAGCWMLENLLCRSVERAVYILREQRSPKAIETLAQVEYLLRYSMSVNKRLGLTTKRTETTNLSQDIVPRTPNGAPSIPLIAKLENELLIEPNLKDQVTPSSEDHPWWSN</sequence>
<dbReference type="InterPro" id="IPR029021">
    <property type="entry name" value="Prot-tyrosine_phosphatase-like"/>
</dbReference>
<evidence type="ECO:0000259" key="11">
    <source>
        <dbReference type="PROSITE" id="PS50102"/>
    </source>
</evidence>
<dbReference type="SMART" id="SM00404">
    <property type="entry name" value="PTPc_motif"/>
    <property type="match status" value="1"/>
</dbReference>
<dbReference type="PROSITE" id="PS51309">
    <property type="entry name" value="PABC"/>
    <property type="match status" value="1"/>
</dbReference>
<proteinExistence type="inferred from homology"/>
<evidence type="ECO:0000259" key="12">
    <source>
        <dbReference type="PROSITE" id="PS51309"/>
    </source>
</evidence>
<dbReference type="GO" id="GO:0005737">
    <property type="term" value="C:cytoplasm"/>
    <property type="evidence" value="ECO:0007669"/>
    <property type="project" value="UniProtKB-SubCell"/>
</dbReference>
<dbReference type="InterPro" id="IPR000340">
    <property type="entry name" value="Dual-sp_phosphatase_cat-dom"/>
</dbReference>
<feature type="domain" description="RRM" evidence="11">
    <location>
        <begin position="570"/>
        <end position="648"/>
    </location>
</feature>
<dbReference type="InterPro" id="IPR012677">
    <property type="entry name" value="Nucleotide-bd_a/b_plait_sf"/>
</dbReference>
<comment type="caution">
    <text evidence="13">The sequence shown here is derived from an EMBL/GenBank/DDBJ whole genome shotgun (WGS) entry which is preliminary data.</text>
</comment>